<keyword evidence="2" id="KW-1185">Reference proteome</keyword>
<protein>
    <submittedName>
        <fullName evidence="1">Uncharacterized protein</fullName>
    </submittedName>
</protein>
<gene>
    <name evidence="1" type="ORF">MLD38_035046</name>
</gene>
<comment type="caution">
    <text evidence="1">The sequence shown here is derived from an EMBL/GenBank/DDBJ whole genome shotgun (WGS) entry which is preliminary data.</text>
</comment>
<name>A0ACB9MCF1_9MYRT</name>
<proteinExistence type="predicted"/>
<organism evidence="1 2">
    <name type="scientific">Melastoma candidum</name>
    <dbReference type="NCBI Taxonomy" id="119954"/>
    <lineage>
        <taxon>Eukaryota</taxon>
        <taxon>Viridiplantae</taxon>
        <taxon>Streptophyta</taxon>
        <taxon>Embryophyta</taxon>
        <taxon>Tracheophyta</taxon>
        <taxon>Spermatophyta</taxon>
        <taxon>Magnoliopsida</taxon>
        <taxon>eudicotyledons</taxon>
        <taxon>Gunneridae</taxon>
        <taxon>Pentapetalae</taxon>
        <taxon>rosids</taxon>
        <taxon>malvids</taxon>
        <taxon>Myrtales</taxon>
        <taxon>Melastomataceae</taxon>
        <taxon>Melastomatoideae</taxon>
        <taxon>Melastomateae</taxon>
        <taxon>Melastoma</taxon>
    </lineage>
</organism>
<sequence length="140" mass="15817">MASSTGVGVTIVVALMLIQSHNLAAREAPEPPVPVQPANPTKVVLVNQIDAVLTIHCELNYGEDLGSQALPAFQTWEHSFQPKFDWINRMTCSFLWPGRVQDFDVYKQTRDVRLSELYWLVGTNGLCRIVDKTQECFPWN</sequence>
<reference evidence="2" key="1">
    <citation type="journal article" date="2023" name="Front. Plant Sci.">
        <title>Chromosomal-level genome assembly of Melastoma candidum provides insights into trichome evolution.</title>
        <authorList>
            <person name="Zhong Y."/>
            <person name="Wu W."/>
            <person name="Sun C."/>
            <person name="Zou P."/>
            <person name="Liu Y."/>
            <person name="Dai S."/>
            <person name="Zhou R."/>
        </authorList>
    </citation>
    <scope>NUCLEOTIDE SEQUENCE [LARGE SCALE GENOMIC DNA]</scope>
</reference>
<dbReference type="Proteomes" id="UP001057402">
    <property type="component" value="Chromosome 10"/>
</dbReference>
<accession>A0ACB9MCF1</accession>
<dbReference type="EMBL" id="CM042889">
    <property type="protein sequence ID" value="KAI4321696.1"/>
    <property type="molecule type" value="Genomic_DNA"/>
</dbReference>
<evidence type="ECO:0000313" key="1">
    <source>
        <dbReference type="EMBL" id="KAI4321696.1"/>
    </source>
</evidence>
<evidence type="ECO:0000313" key="2">
    <source>
        <dbReference type="Proteomes" id="UP001057402"/>
    </source>
</evidence>